<proteinExistence type="predicted"/>
<dbReference type="Proteomes" id="UP000287547">
    <property type="component" value="Unassembled WGS sequence"/>
</dbReference>
<dbReference type="OrthoDB" id="3403532at2"/>
<dbReference type="AlphaFoldDB" id="A0A428YY15"/>
<sequence>MGQMSFFSAEAMQPGLADLAGLLCASGQVVHFARRAARLSVVVDELWRRDALAQAFAERGIDPEVGVSEEEHPLVRTAFRIDLIGMADAWTRGAVKSVPVGLALDGAALRLWALAAGRWVDNGYMLGLDPRAPETHEPLVQALTRIGLPAGLLGIRGGGPGLRLTGRRRIGRLVELVGRVPSPAAEPHWPV</sequence>
<evidence type="ECO:0000313" key="2">
    <source>
        <dbReference type="Proteomes" id="UP000287547"/>
    </source>
</evidence>
<evidence type="ECO:0000313" key="1">
    <source>
        <dbReference type="EMBL" id="RSM75489.1"/>
    </source>
</evidence>
<gene>
    <name evidence="1" type="ORF">DMH04_37800</name>
</gene>
<reference evidence="1 2" key="1">
    <citation type="submission" date="2018-05" db="EMBL/GenBank/DDBJ databases">
        <title>Evolution of GPA BGCs.</title>
        <authorList>
            <person name="Waglechner N."/>
            <person name="Wright G.D."/>
        </authorList>
    </citation>
    <scope>NUCLEOTIDE SEQUENCE [LARGE SCALE GENOMIC DNA]</scope>
    <source>
        <strain evidence="1 2">A82846</strain>
    </source>
</reference>
<protein>
    <submittedName>
        <fullName evidence="1">Uncharacterized protein</fullName>
    </submittedName>
</protein>
<organism evidence="1 2">
    <name type="scientific">Kibdelosporangium aridum</name>
    <dbReference type="NCBI Taxonomy" id="2030"/>
    <lineage>
        <taxon>Bacteria</taxon>
        <taxon>Bacillati</taxon>
        <taxon>Actinomycetota</taxon>
        <taxon>Actinomycetes</taxon>
        <taxon>Pseudonocardiales</taxon>
        <taxon>Pseudonocardiaceae</taxon>
        <taxon>Kibdelosporangium</taxon>
    </lineage>
</organism>
<comment type="caution">
    <text evidence="1">The sequence shown here is derived from an EMBL/GenBank/DDBJ whole genome shotgun (WGS) entry which is preliminary data.</text>
</comment>
<dbReference type="EMBL" id="QHKI01000047">
    <property type="protein sequence ID" value="RSM75489.1"/>
    <property type="molecule type" value="Genomic_DNA"/>
</dbReference>
<accession>A0A428YY15</accession>
<name>A0A428YY15_KIBAR</name>